<protein>
    <recommendedName>
        <fullName evidence="2">ARB-07466-like C-terminal domain-containing protein</fullName>
    </recommendedName>
</protein>
<accession>A0A927Q2U4</accession>
<evidence type="ECO:0000313" key="4">
    <source>
        <dbReference type="Proteomes" id="UP000616839"/>
    </source>
</evidence>
<feature type="chain" id="PRO_5037364888" description="ARB-07466-like C-terminal domain-containing protein" evidence="1">
    <location>
        <begin position="33"/>
        <end position="195"/>
    </location>
</feature>
<gene>
    <name evidence="3" type="ORF">IE331_13885</name>
</gene>
<dbReference type="InterPro" id="IPR058593">
    <property type="entry name" value="ARB_07466-like_C"/>
</dbReference>
<comment type="caution">
    <text evidence="3">The sequence shown here is derived from an EMBL/GenBank/DDBJ whole genome shotgun (WGS) entry which is preliminary data.</text>
</comment>
<proteinExistence type="predicted"/>
<dbReference type="Proteomes" id="UP000616839">
    <property type="component" value="Unassembled WGS sequence"/>
</dbReference>
<keyword evidence="4" id="KW-1185">Reference proteome</keyword>
<sequence length="195" mass="22023">MLGRLPLIPRATALLVALLCALLVTTVAPAQAVPIEGYASYDPQENCRPKAKPGTKMLARWLVNKRGGARGPISRVCSSGGVSEHKEGRAFDWVLDATKPRQREKAKKLLNLLFRTNGAGEPHAKARRMGIMYIIWNDHMYRSYREFEKDDYLSSSCRRKRTCSKSLRHRDHMHISLSRKGGRGKTSWYLARSGD</sequence>
<dbReference type="EMBL" id="JACYXZ010000004">
    <property type="protein sequence ID" value="MBD8870719.1"/>
    <property type="molecule type" value="Genomic_DNA"/>
</dbReference>
<evidence type="ECO:0000256" key="1">
    <source>
        <dbReference type="SAM" id="SignalP"/>
    </source>
</evidence>
<dbReference type="AlphaFoldDB" id="A0A927Q2U4"/>
<organism evidence="3 4">
    <name type="scientific">Nocardioides donggukensis</name>
    <dbReference type="NCBI Taxonomy" id="2774019"/>
    <lineage>
        <taxon>Bacteria</taxon>
        <taxon>Bacillati</taxon>
        <taxon>Actinomycetota</taxon>
        <taxon>Actinomycetes</taxon>
        <taxon>Propionibacteriales</taxon>
        <taxon>Nocardioidaceae</taxon>
        <taxon>Nocardioides</taxon>
    </lineage>
</organism>
<evidence type="ECO:0000259" key="2">
    <source>
        <dbReference type="Pfam" id="PF26571"/>
    </source>
</evidence>
<evidence type="ECO:0000313" key="3">
    <source>
        <dbReference type="EMBL" id="MBD8870719.1"/>
    </source>
</evidence>
<dbReference type="Pfam" id="PF26571">
    <property type="entry name" value="VldE"/>
    <property type="match status" value="1"/>
</dbReference>
<dbReference type="RefSeq" id="WP_192144067.1">
    <property type="nucleotide sequence ID" value="NZ_JACYXZ010000004.1"/>
</dbReference>
<feature type="signal peptide" evidence="1">
    <location>
        <begin position="1"/>
        <end position="32"/>
    </location>
</feature>
<name>A0A927Q2U4_9ACTN</name>
<reference evidence="3" key="1">
    <citation type="submission" date="2020-09" db="EMBL/GenBank/DDBJ databases">
        <title>Nocardioides sp. strain MJB4 16S ribosomal RNA gene Genome sequencing and assembly.</title>
        <authorList>
            <person name="Kim I."/>
        </authorList>
    </citation>
    <scope>NUCLEOTIDE SEQUENCE</scope>
    <source>
        <strain evidence="3">MJB4</strain>
    </source>
</reference>
<feature type="domain" description="ARB-07466-like C-terminal" evidence="2">
    <location>
        <begin position="50"/>
        <end position="148"/>
    </location>
</feature>
<keyword evidence="1" id="KW-0732">Signal</keyword>